<dbReference type="PANTHER" id="PTHR30298">
    <property type="entry name" value="H REPEAT-ASSOCIATED PREDICTED TRANSPOSASE"/>
    <property type="match status" value="1"/>
</dbReference>
<reference evidence="3 4" key="1">
    <citation type="journal article" date="2018" name="Harmful Algae">
        <title>The highly heterogeneous methylated genomes and diverse restriction-modification systems of bloom-forming Microcystis.</title>
        <authorList>
            <person name="Zhao L."/>
            <person name="Song Y."/>
            <person name="Li L."/>
            <person name="Gan N."/>
            <person name="Brand J.J."/>
            <person name="Song L."/>
        </authorList>
    </citation>
    <scope>NUCLEOTIDE SEQUENCE [LARGE SCALE GENOMIC DNA]</scope>
    <source>
        <strain evidence="3 4">PCC 7806SL</strain>
    </source>
</reference>
<evidence type="ECO:0000313" key="4">
    <source>
        <dbReference type="Proteomes" id="UP000192439"/>
    </source>
</evidence>
<keyword evidence="1" id="KW-0472">Membrane</keyword>
<dbReference type="Proteomes" id="UP000192439">
    <property type="component" value="Chromosome"/>
</dbReference>
<organism evidence="3 4">
    <name type="scientific">Microcystis aeruginosa PCC 7806SL</name>
    <dbReference type="NCBI Taxonomy" id="1903187"/>
    <lineage>
        <taxon>Bacteria</taxon>
        <taxon>Bacillati</taxon>
        <taxon>Cyanobacteriota</taxon>
        <taxon>Cyanophyceae</taxon>
        <taxon>Oscillatoriophycideae</taxon>
        <taxon>Chroococcales</taxon>
        <taxon>Microcystaceae</taxon>
        <taxon>Microcystis</taxon>
    </lineage>
</organism>
<keyword evidence="1" id="KW-1133">Transmembrane helix</keyword>
<dbReference type="InterPro" id="IPR047647">
    <property type="entry name" value="ISAs1_transpos"/>
</dbReference>
<dbReference type="PANTHER" id="PTHR30298:SF0">
    <property type="entry name" value="PROTEIN YBFL-RELATED"/>
    <property type="match status" value="1"/>
</dbReference>
<dbReference type="InterPro" id="IPR032806">
    <property type="entry name" value="YbfD_N"/>
</dbReference>
<evidence type="ECO:0000259" key="2">
    <source>
        <dbReference type="Pfam" id="PF13808"/>
    </source>
</evidence>
<dbReference type="NCBIfam" id="NF033564">
    <property type="entry name" value="transpos_ISAs1"/>
    <property type="match status" value="1"/>
</dbReference>
<gene>
    <name evidence="3" type="ORF">BH695_0742</name>
</gene>
<feature type="domain" description="H repeat-associated protein N-terminal" evidence="2">
    <location>
        <begin position="6"/>
        <end position="93"/>
    </location>
</feature>
<dbReference type="EMBL" id="CP020771">
    <property type="protein sequence ID" value="ARI80023.1"/>
    <property type="molecule type" value="Genomic_DNA"/>
</dbReference>
<accession>A0AB33BKX1</accession>
<dbReference type="InterPro" id="IPR051698">
    <property type="entry name" value="Transposase_11-like"/>
</dbReference>
<keyword evidence="4" id="KW-1185">Reference proteome</keyword>
<sequence>MLSLIQKLKQVKDFRKDKGKRHPLWIVLVVIILGTMLGYSGYRKLGEFAKNNRHRLSKEFNIIPERVPSYSTIRRVMMGVDWQSLLKMFNEWALEEYGQRDDINWLGIDGKSLKNTLKNPNNEQQNFIMFVSLFSQESGLVLHLKRIENKKGSEIDEGQAIIEDCSLQNKVFTGDALHCQKKQSA</sequence>
<protein>
    <recommendedName>
        <fullName evidence="2">H repeat-associated protein N-terminal domain-containing protein</fullName>
    </recommendedName>
</protein>
<name>A0AB33BKX1_MICA7</name>
<dbReference type="AlphaFoldDB" id="A0AB33BKX1"/>
<evidence type="ECO:0000313" key="3">
    <source>
        <dbReference type="EMBL" id="ARI80023.1"/>
    </source>
</evidence>
<evidence type="ECO:0000256" key="1">
    <source>
        <dbReference type="SAM" id="Phobius"/>
    </source>
</evidence>
<feature type="transmembrane region" description="Helical" evidence="1">
    <location>
        <begin position="24"/>
        <end position="42"/>
    </location>
</feature>
<dbReference type="Pfam" id="PF13808">
    <property type="entry name" value="DDE_Tnp_1_assoc"/>
    <property type="match status" value="1"/>
</dbReference>
<proteinExistence type="predicted"/>
<keyword evidence="1" id="KW-0812">Transmembrane</keyword>